<dbReference type="Proteomes" id="UP001296873">
    <property type="component" value="Unassembled WGS sequence"/>
</dbReference>
<dbReference type="PANTHER" id="PTHR33823:SF2">
    <property type="entry name" value="RNA POLYMERASE-BINDING TRANSCRIPTION FACTOR DKSA"/>
    <property type="match status" value="1"/>
</dbReference>
<comment type="function">
    <text evidence="5">Transcription factor that acts by binding directly to the RNA polymerase (RNAP). Required for negative regulation of rRNA expression and positive regulation of several amino acid biosynthesis promoters.</text>
</comment>
<comment type="caution">
    <text evidence="10">The sequence shown here is derived from an EMBL/GenBank/DDBJ whole genome shotgun (WGS) entry which is preliminary data.</text>
</comment>
<dbReference type="InterPro" id="IPR020458">
    <property type="entry name" value="Znf_DskA_TraR_CS"/>
</dbReference>
<evidence type="ECO:0000256" key="7">
    <source>
        <dbReference type="SAM" id="MobiDB-lite"/>
    </source>
</evidence>
<name>A0ABS1DPA8_9PROT</name>
<comment type="subunit">
    <text evidence="5">Interacts directly with the RNA polymerase.</text>
</comment>
<keyword evidence="3 5" id="KW-0863">Zinc-finger</keyword>
<dbReference type="InterPro" id="IPR012784">
    <property type="entry name" value="DksA_RNA_pol-bd"/>
</dbReference>
<dbReference type="PROSITE" id="PS51128">
    <property type="entry name" value="ZF_DKSA_2"/>
    <property type="match status" value="1"/>
</dbReference>
<dbReference type="Pfam" id="PF01258">
    <property type="entry name" value="zf-dskA_traR"/>
    <property type="match status" value="1"/>
</dbReference>
<dbReference type="InterPro" id="IPR037187">
    <property type="entry name" value="DnaK_N"/>
</dbReference>
<evidence type="ECO:0000313" key="11">
    <source>
        <dbReference type="Proteomes" id="UP001296873"/>
    </source>
</evidence>
<dbReference type="InterPro" id="IPR000962">
    <property type="entry name" value="Znf_DskA_TraR"/>
</dbReference>
<feature type="domain" description="Zinc finger DksA/TraR C4-type" evidence="8">
    <location>
        <begin position="95"/>
        <end position="130"/>
    </location>
</feature>
<evidence type="ECO:0000256" key="6">
    <source>
        <dbReference type="PROSITE-ProRule" id="PRU00510"/>
    </source>
</evidence>
<dbReference type="Pfam" id="PF21157">
    <property type="entry name" value="DksA_N"/>
    <property type="match status" value="1"/>
</dbReference>
<dbReference type="SUPFAM" id="SSF57716">
    <property type="entry name" value="Glucocorticoid receptor-like (DNA-binding domain)"/>
    <property type="match status" value="1"/>
</dbReference>
<dbReference type="EMBL" id="NRRL01000208">
    <property type="protein sequence ID" value="MBK1671524.1"/>
    <property type="molecule type" value="Genomic_DNA"/>
</dbReference>
<evidence type="ECO:0000256" key="4">
    <source>
        <dbReference type="ARBA" id="ARBA00022833"/>
    </source>
</evidence>
<evidence type="ECO:0000256" key="1">
    <source>
        <dbReference type="ARBA" id="ARBA00022490"/>
    </source>
</evidence>
<evidence type="ECO:0000256" key="5">
    <source>
        <dbReference type="HAMAP-Rule" id="MF_00926"/>
    </source>
</evidence>
<feature type="compositionally biased region" description="Basic and acidic residues" evidence="7">
    <location>
        <begin position="58"/>
        <end position="71"/>
    </location>
</feature>
<evidence type="ECO:0000313" key="10">
    <source>
        <dbReference type="EMBL" id="MBK1671524.1"/>
    </source>
</evidence>
<evidence type="ECO:0000259" key="9">
    <source>
        <dbReference type="Pfam" id="PF21157"/>
    </source>
</evidence>
<feature type="zinc finger region" description="dksA C4-type" evidence="6">
    <location>
        <begin position="100"/>
        <end position="124"/>
    </location>
</feature>
<comment type="similarity">
    <text evidence="5">Belongs to the DksA family.</text>
</comment>
<dbReference type="HAMAP" id="MF_00926">
    <property type="entry name" value="DksA"/>
    <property type="match status" value="1"/>
</dbReference>
<keyword evidence="4 5" id="KW-0862">Zinc</keyword>
<feature type="region of interest" description="Disordered" evidence="7">
    <location>
        <begin position="45"/>
        <end position="71"/>
    </location>
</feature>
<evidence type="ECO:0000259" key="8">
    <source>
        <dbReference type="Pfam" id="PF01258"/>
    </source>
</evidence>
<proteinExistence type="inferred from homology"/>
<comment type="subcellular location">
    <subcellularLocation>
        <location evidence="5">Cytoplasm</location>
    </subcellularLocation>
</comment>
<dbReference type="Gene3D" id="1.20.120.910">
    <property type="entry name" value="DksA, coiled-coil domain"/>
    <property type="match status" value="1"/>
</dbReference>
<gene>
    <name evidence="5 10" type="primary">dksA</name>
    <name evidence="10" type="ORF">CKO28_26350</name>
</gene>
<evidence type="ECO:0000256" key="2">
    <source>
        <dbReference type="ARBA" id="ARBA00022723"/>
    </source>
</evidence>
<dbReference type="PROSITE" id="PS01102">
    <property type="entry name" value="ZF_DKSA_1"/>
    <property type="match status" value="1"/>
</dbReference>
<dbReference type="RefSeq" id="WP_200344496.1">
    <property type="nucleotide sequence ID" value="NZ_NRRL01000208.1"/>
</dbReference>
<protein>
    <recommendedName>
        <fullName evidence="5">RNA polymerase-binding transcription factor DksA</fullName>
    </recommendedName>
</protein>
<organism evidence="10 11">
    <name type="scientific">Rhodovibrio sodomensis</name>
    <dbReference type="NCBI Taxonomy" id="1088"/>
    <lineage>
        <taxon>Bacteria</taxon>
        <taxon>Pseudomonadati</taxon>
        <taxon>Pseudomonadota</taxon>
        <taxon>Alphaproteobacteria</taxon>
        <taxon>Rhodospirillales</taxon>
        <taxon>Rhodovibrionaceae</taxon>
        <taxon>Rhodovibrio</taxon>
    </lineage>
</organism>
<evidence type="ECO:0000256" key="3">
    <source>
        <dbReference type="ARBA" id="ARBA00022771"/>
    </source>
</evidence>
<dbReference type="InterPro" id="IPR048489">
    <property type="entry name" value="DksA_N"/>
</dbReference>
<sequence>MSVTLPPDYRPTEDEPFMNDKMREYFRQKLLAWKASLLRESHETLENLQDGGLSEPDIADRASAETDRSLELRTRDRERKLISKIDEALQRIEDGTYGYCEETDEPIAIRRLEARPIATLSIEAQERHERLERTQRDD</sequence>
<accession>A0ABS1DPA8</accession>
<dbReference type="SUPFAM" id="SSF109635">
    <property type="entry name" value="DnaK suppressor protein DksA, alpha-hairpin domain"/>
    <property type="match status" value="1"/>
</dbReference>
<dbReference type="PANTHER" id="PTHR33823">
    <property type="entry name" value="RNA POLYMERASE-BINDING TRANSCRIPTION FACTOR DKSA-RELATED"/>
    <property type="match status" value="1"/>
</dbReference>
<keyword evidence="1 5" id="KW-0963">Cytoplasm</keyword>
<keyword evidence="2 5" id="KW-0479">Metal-binding</keyword>
<keyword evidence="11" id="KW-1185">Reference proteome</keyword>
<comment type="caution">
    <text evidence="5">Lacks conserved residue(s) required for the propagation of feature annotation.</text>
</comment>
<reference evidence="10 11" key="1">
    <citation type="journal article" date="2020" name="Microorganisms">
        <title>Osmotic Adaptation and Compatible Solute Biosynthesis of Phototrophic Bacteria as Revealed from Genome Analyses.</title>
        <authorList>
            <person name="Imhoff J.F."/>
            <person name="Rahn T."/>
            <person name="Kunzel S."/>
            <person name="Keller A."/>
            <person name="Neulinger S.C."/>
        </authorList>
    </citation>
    <scope>NUCLEOTIDE SEQUENCE [LARGE SCALE GENOMIC DNA]</scope>
    <source>
        <strain evidence="10 11">DSM 9895</strain>
    </source>
</reference>
<feature type="domain" description="DnaK suppressor protein DksA N-terminal" evidence="9">
    <location>
        <begin position="23"/>
        <end position="92"/>
    </location>
</feature>
<dbReference type="NCBIfam" id="TIGR02420">
    <property type="entry name" value="dksA"/>
    <property type="match status" value="1"/>
</dbReference>